<keyword evidence="7" id="KW-0325">Glycoprotein</keyword>
<evidence type="ECO:0000256" key="2">
    <source>
        <dbReference type="ARBA" id="ARBA00022475"/>
    </source>
</evidence>
<dbReference type="Proteomes" id="UP000708208">
    <property type="component" value="Unassembled WGS sequence"/>
</dbReference>
<comment type="subcellular location">
    <subcellularLocation>
        <location evidence="1">Cell membrane</location>
        <topology evidence="1">Multi-pass membrane protein</topology>
    </subcellularLocation>
</comment>
<dbReference type="EMBL" id="CAJVCH010556620">
    <property type="protein sequence ID" value="CAG7830578.1"/>
    <property type="molecule type" value="Genomic_DNA"/>
</dbReference>
<feature type="transmembrane region" description="Helical" evidence="8">
    <location>
        <begin position="607"/>
        <end position="628"/>
    </location>
</feature>
<protein>
    <submittedName>
        <fullName evidence="9">Uncharacterized protein</fullName>
    </submittedName>
</protein>
<evidence type="ECO:0000256" key="5">
    <source>
        <dbReference type="ARBA" id="ARBA00023136"/>
    </source>
</evidence>
<evidence type="ECO:0000313" key="9">
    <source>
        <dbReference type="EMBL" id="CAG7830578.1"/>
    </source>
</evidence>
<evidence type="ECO:0000256" key="6">
    <source>
        <dbReference type="ARBA" id="ARBA00023170"/>
    </source>
</evidence>
<evidence type="ECO:0000256" key="8">
    <source>
        <dbReference type="SAM" id="Phobius"/>
    </source>
</evidence>
<dbReference type="PANTHER" id="PTHR42643">
    <property type="entry name" value="IONOTROPIC RECEPTOR 20A-RELATED"/>
    <property type="match status" value="1"/>
</dbReference>
<keyword evidence="3 8" id="KW-0812">Transmembrane</keyword>
<evidence type="ECO:0000313" key="10">
    <source>
        <dbReference type="Proteomes" id="UP000708208"/>
    </source>
</evidence>
<evidence type="ECO:0000256" key="4">
    <source>
        <dbReference type="ARBA" id="ARBA00022989"/>
    </source>
</evidence>
<keyword evidence="6" id="KW-0675">Receptor</keyword>
<keyword evidence="4 8" id="KW-1133">Transmembrane helix</keyword>
<proteinExistence type="predicted"/>
<dbReference type="PANTHER" id="PTHR42643:SF30">
    <property type="entry name" value="IONOTROPIC RECEPTOR 40A-RELATED"/>
    <property type="match status" value="1"/>
</dbReference>
<name>A0A8J2PHP2_9HEXA</name>
<keyword evidence="2" id="KW-1003">Cell membrane</keyword>
<dbReference type="GO" id="GO:0005886">
    <property type="term" value="C:plasma membrane"/>
    <property type="evidence" value="ECO:0007669"/>
    <property type="project" value="UniProtKB-SubCell"/>
</dbReference>
<feature type="transmembrane region" description="Helical" evidence="8">
    <location>
        <begin position="278"/>
        <end position="298"/>
    </location>
</feature>
<evidence type="ECO:0000256" key="3">
    <source>
        <dbReference type="ARBA" id="ARBA00022692"/>
    </source>
</evidence>
<keyword evidence="10" id="KW-1185">Reference proteome</keyword>
<dbReference type="AlphaFoldDB" id="A0A8J2PHP2"/>
<keyword evidence="5 8" id="KW-0472">Membrane</keyword>
<gene>
    <name evidence="9" type="ORF">AFUS01_LOCUS40375</name>
</gene>
<feature type="transmembrane region" description="Helical" evidence="8">
    <location>
        <begin position="336"/>
        <end position="354"/>
    </location>
</feature>
<sequence>MCVIFQIFLLIHGTIVTTKIIGLTNIYKNKISSPTPFTTFENCLIKLITGSTKNSTYNFQDELEEISYFYNTQTVTPTINRDMFQWNDTNPNGWENKPIRNFARITRKFTSCYAYFYLQEMMDFVVSNQFALFKLVTWYTSFQKENQDYLIISTNTIPQDHIRDVYSIEPWAHKLFMSHARVIFLRQGLYSQLLCITCLVELGSTRSDLIFENVTDMDIIAIDKLAVQIHRNLRKALVVHNAYTALASCSPIMKSITLFECAQEPSLTHFALWDGMDLISWILVFISASLVILALKLVNKRGAPTVSPLRIVVVFLMLEQGLLPSRNSLKILGKKAAFMVSLWALMCVVISNGYKGNIFSLLTAISSPQVPQNMDQILELNTSLITRAAYRSGNGQIKSLIHYTIFELKQQGSLKYHLNDTISRLSNKVAFTSAQTSEIAFSQTGPGVKSNATYSHVPRKIPQLAKTYIYIGDAEDVSLYSMLLAVTKKKPLILQGPTIDLFWQRLPILVLRNFFTEAYTQVALRIVESGLWYLWGRYEEMHWNLQEMKKFIQLEISSNLKSSNVDFAENMLPRKPGQRRWNILGLIWSKSIFSRGTKVVDSLKTEAFTVVFVFFAAGILLGIACFIFEKCFSRLTGTTTTTPVFVF</sequence>
<dbReference type="InterPro" id="IPR052192">
    <property type="entry name" value="Insect_Ionotropic_Sensory_Rcpt"/>
</dbReference>
<comment type="caution">
    <text evidence="9">The sequence shown here is derived from an EMBL/GenBank/DDBJ whole genome shotgun (WGS) entry which is preliminary data.</text>
</comment>
<reference evidence="9" key="1">
    <citation type="submission" date="2021-06" db="EMBL/GenBank/DDBJ databases">
        <authorList>
            <person name="Hodson N. C."/>
            <person name="Mongue J. A."/>
            <person name="Jaron S. K."/>
        </authorList>
    </citation>
    <scope>NUCLEOTIDE SEQUENCE</scope>
</reference>
<evidence type="ECO:0000256" key="7">
    <source>
        <dbReference type="ARBA" id="ARBA00023180"/>
    </source>
</evidence>
<organism evidence="9 10">
    <name type="scientific">Allacma fusca</name>
    <dbReference type="NCBI Taxonomy" id="39272"/>
    <lineage>
        <taxon>Eukaryota</taxon>
        <taxon>Metazoa</taxon>
        <taxon>Ecdysozoa</taxon>
        <taxon>Arthropoda</taxon>
        <taxon>Hexapoda</taxon>
        <taxon>Collembola</taxon>
        <taxon>Symphypleona</taxon>
        <taxon>Sminthuridae</taxon>
        <taxon>Allacma</taxon>
    </lineage>
</organism>
<dbReference type="OrthoDB" id="8298634at2759"/>
<accession>A0A8J2PHP2</accession>
<evidence type="ECO:0000256" key="1">
    <source>
        <dbReference type="ARBA" id="ARBA00004651"/>
    </source>
</evidence>